<dbReference type="PANTHER" id="PTHR12048">
    <property type="entry name" value="CCAAT-BINDING FACTOR-RELATED"/>
    <property type="match status" value="1"/>
</dbReference>
<keyword evidence="2" id="KW-0175">Coiled coil</keyword>
<evidence type="ECO:0000313" key="5">
    <source>
        <dbReference type="EMBL" id="EGR27397.1"/>
    </source>
</evidence>
<evidence type="ECO:0000256" key="1">
    <source>
        <dbReference type="ARBA" id="ARBA00007797"/>
    </source>
</evidence>
<name>G0R573_ICHMU</name>
<feature type="coiled-coil region" evidence="2">
    <location>
        <begin position="530"/>
        <end position="557"/>
    </location>
</feature>
<dbReference type="InParanoid" id="G0R573"/>
<dbReference type="RefSeq" id="XP_004024281.1">
    <property type="nucleotide sequence ID" value="XM_004024232.1"/>
</dbReference>
<feature type="domain" description="CCAAT-binding factor" evidence="4">
    <location>
        <begin position="398"/>
        <end position="467"/>
    </location>
</feature>
<keyword evidence="6" id="KW-1185">Reference proteome</keyword>
<evidence type="ECO:0000256" key="3">
    <source>
        <dbReference type="SAM" id="MobiDB-lite"/>
    </source>
</evidence>
<dbReference type="eggNOG" id="KOG2038">
    <property type="taxonomic scope" value="Eukaryota"/>
</dbReference>
<dbReference type="PANTHER" id="PTHR12048:SF0">
    <property type="entry name" value="CCAAT_ENHANCER-BINDING PROTEIN ZETA"/>
    <property type="match status" value="1"/>
</dbReference>
<evidence type="ECO:0000313" key="6">
    <source>
        <dbReference type="Proteomes" id="UP000008983"/>
    </source>
</evidence>
<dbReference type="GO" id="GO:0005634">
    <property type="term" value="C:nucleus"/>
    <property type="evidence" value="ECO:0007669"/>
    <property type="project" value="TreeGrafter"/>
</dbReference>
<accession>G0R573</accession>
<dbReference type="InterPro" id="IPR040155">
    <property type="entry name" value="CEBPZ/Mak21-like"/>
</dbReference>
<proteinExistence type="inferred from homology"/>
<dbReference type="AlphaFoldDB" id="G0R573"/>
<dbReference type="GeneID" id="14903466"/>
<feature type="compositionally biased region" description="Low complexity" evidence="3">
    <location>
        <begin position="33"/>
        <end position="49"/>
    </location>
</feature>
<dbReference type="OMA" id="EIWCNDE"/>
<protein>
    <recommendedName>
        <fullName evidence="4">CCAAT-binding factor domain-containing protein</fullName>
    </recommendedName>
</protein>
<reference evidence="5 6" key="1">
    <citation type="submission" date="2011-07" db="EMBL/GenBank/DDBJ databases">
        <authorList>
            <person name="Coyne R."/>
            <person name="Brami D."/>
            <person name="Johnson J."/>
            <person name="Hostetler J."/>
            <person name="Hannick L."/>
            <person name="Clark T."/>
            <person name="Cassidy-Hanley D."/>
            <person name="Inman J."/>
        </authorList>
    </citation>
    <scope>NUCLEOTIDE SEQUENCE [LARGE SCALE GENOMIC DNA]</scope>
    <source>
        <strain evidence="5 6">G5</strain>
    </source>
</reference>
<dbReference type="InterPro" id="IPR005612">
    <property type="entry name" value="CCAAT-binding_factor"/>
</dbReference>
<dbReference type="EMBL" id="GL984361">
    <property type="protein sequence ID" value="EGR27397.1"/>
    <property type="molecule type" value="Genomic_DNA"/>
</dbReference>
<dbReference type="InterPro" id="IPR016024">
    <property type="entry name" value="ARM-type_fold"/>
</dbReference>
<dbReference type="Proteomes" id="UP000008983">
    <property type="component" value="Unassembled WGS sequence"/>
</dbReference>
<comment type="similarity">
    <text evidence="1">Belongs to the CBF/MAK21 family.</text>
</comment>
<feature type="region of interest" description="Disordered" evidence="3">
    <location>
        <begin position="1"/>
        <end position="49"/>
    </location>
</feature>
<dbReference type="OrthoDB" id="28947at2759"/>
<evidence type="ECO:0000259" key="4">
    <source>
        <dbReference type="Pfam" id="PF03914"/>
    </source>
</evidence>
<sequence length="1054" mass="126897">MVKNIQYNKKQKKYNKEKKQELNVNKNNKKDQNNNNNNNNNNNIINNNKNNNNNIINNCINNTNTYKSNFIYNKSNQNLLNLLEKAHKLYQENAKNQLEKYRLGKSDEQWMRKIMTEGTLKDKISALQIYIRDNPKTTIPAIQNLIKFAETKSKKDAILCYNALKMLFSSNLMPDYELKTFFQNAINKKDFTDKELIDYYFEHQLKQIYYLFINKIIEQLNDNLSFFRKALVQILIEILFARSEYQEMVLESLLNKFGDNDKQIVTLLNQNLGKIIQKKSSLILPLIKEIERIIFRPNINIQAQFYIINFINTIDYKNIQEDILKEIIKFFFLLFQKMVEKLTDNLLSSKILNQILRGINKIFPRTKQNFQLFKDYFNQQINQLFNLVHKTTNIKIKIQTLLFIFQVENQENNLSDRYYRVLYEILQDQQITHSSQTELFFDLLYFSIKTDSNVIRIKSFVKRLLQVKQKNQLIIQKQKQKQLAIHCENPFTITSLIFLGKILKVHSTLKTMINQGENFLEDTEEKFKGIVSEQEDIEKVENEKNKQNKSLQQNEQYEYDPFKREPKYSKCENSCLWELYVLLRHSHPTIRRFTEILLQQNQQIEYKGNPLLDFTTANFLDRFSFKNAKKKESSGLKNLKAKGKIRMSKLEQALQVEDFMKKDQKKVREEEKYFMKYFQQKLQKREGLAEKIAKKNKKMKILKEMLMLKQIIMLISQLKISQTATFMIKIKMKILNIQFQKIIIKVKNLSWTMINIQVRKKIKVSLIMKTITFMMNTNQIKINQMKMTMKILTAKNQGIQVTQKINQKKKNQKWEQMVIMKKMMILKILKLCYEKQVKKMMIIMLMKKIISLIIRKRQLKNKKINLIKLIIKKKKRNENENYFKYYILFKNNYVDNIFYVCKQQQILKQKNIYFEKIYVVNIDIIKIIRVIIIKSIIQINIFYVLQVCIQFKLQDSCQNQNQIIIKTSIFLTNQYLINIQIQKNQIIYQQYIKFYIILKYKIYKQLQNNNNNKISNYINFYNQVYQQNYKISIILLQIMIYIQYKSKQIESFKN</sequence>
<evidence type="ECO:0000256" key="2">
    <source>
        <dbReference type="SAM" id="Coils"/>
    </source>
</evidence>
<dbReference type="SUPFAM" id="SSF48371">
    <property type="entry name" value="ARM repeat"/>
    <property type="match status" value="1"/>
</dbReference>
<dbReference type="Pfam" id="PF03914">
    <property type="entry name" value="CBF"/>
    <property type="match status" value="2"/>
</dbReference>
<organism evidence="5 6">
    <name type="scientific">Ichthyophthirius multifiliis</name>
    <name type="common">White spot disease agent</name>
    <name type="synonym">Ich</name>
    <dbReference type="NCBI Taxonomy" id="5932"/>
    <lineage>
        <taxon>Eukaryota</taxon>
        <taxon>Sar</taxon>
        <taxon>Alveolata</taxon>
        <taxon>Ciliophora</taxon>
        <taxon>Intramacronucleata</taxon>
        <taxon>Oligohymenophorea</taxon>
        <taxon>Hymenostomatida</taxon>
        <taxon>Ophryoglenina</taxon>
        <taxon>Ichthyophthirius</taxon>
    </lineage>
</organism>
<dbReference type="STRING" id="857967.G0R573"/>
<gene>
    <name evidence="5" type="ORF">IMG5_196670</name>
</gene>
<feature type="domain" description="CCAAT-binding factor" evidence="4">
    <location>
        <begin position="482"/>
        <end position="593"/>
    </location>
</feature>